<evidence type="ECO:0000256" key="1">
    <source>
        <dbReference type="ARBA" id="ARBA00004141"/>
    </source>
</evidence>
<dbReference type="EMBL" id="MCOG01000027">
    <property type="protein sequence ID" value="ORY74881.1"/>
    <property type="molecule type" value="Genomic_DNA"/>
</dbReference>
<keyword evidence="5 10" id="KW-0472">Membrane</keyword>
<feature type="domain" description="Palmitoyltransferase DHHC" evidence="11">
    <location>
        <begin position="138"/>
        <end position="286"/>
    </location>
</feature>
<dbReference type="InterPro" id="IPR001594">
    <property type="entry name" value="Palmitoyltrfase_DHHC"/>
</dbReference>
<keyword evidence="3 10" id="KW-0812">Transmembrane</keyword>
<evidence type="ECO:0000256" key="2">
    <source>
        <dbReference type="ARBA" id="ARBA00022679"/>
    </source>
</evidence>
<keyword evidence="4 10" id="KW-1133">Transmembrane helix</keyword>
<dbReference type="PANTHER" id="PTHR22883">
    <property type="entry name" value="ZINC FINGER DHHC DOMAIN CONTAINING PROTEIN"/>
    <property type="match status" value="1"/>
</dbReference>
<keyword evidence="7" id="KW-0449">Lipoprotein</keyword>
<comment type="domain">
    <text evidence="10">The DHHC domain is required for palmitoyltransferase activity.</text>
</comment>
<sequence length="320" mass="37295">MLFGPNEMFRGTIIEKIHWFITEGALEYILKLYRIIFRKDFSVNDNIIFKILYKFRHRYVQTFYLSISTGGIILFFYTALDRLPNQYLGPIHFLIMPVVIAFIYVSFYVACVSDPGIITKENVDALCEHFKYDHILYSERTCETCKFKKPARSKHCSTCGHCIAKSDHHCVWINNCVGYLNFRYFLLFLISNIVISLYGCYLSIYLMRAKGDSIGLNSGYAFNRYTRRYEKIGFKEYILIMFSEDPILCALVLFLGASILVVLGFIGYQSYLTIISGMTTNELAKWGRLEDRLNKGETFVTKTYVGDQETEENKENEKNQ</sequence>
<dbReference type="GO" id="GO:0016020">
    <property type="term" value="C:membrane"/>
    <property type="evidence" value="ECO:0007669"/>
    <property type="project" value="UniProtKB-SubCell"/>
</dbReference>
<name>A0A1Y2ETJ6_9FUNG</name>
<dbReference type="InterPro" id="IPR039859">
    <property type="entry name" value="PFA4/ZDH16/20/ERF2-like"/>
</dbReference>
<dbReference type="EC" id="2.3.1.225" evidence="10"/>
<dbReference type="GO" id="GO:0006612">
    <property type="term" value="P:protein targeting to membrane"/>
    <property type="evidence" value="ECO:0007669"/>
    <property type="project" value="TreeGrafter"/>
</dbReference>
<feature type="transmembrane region" description="Helical" evidence="10">
    <location>
        <begin position="184"/>
        <end position="207"/>
    </location>
</feature>
<keyword evidence="2 10" id="KW-0808">Transferase</keyword>
<dbReference type="Proteomes" id="UP000193920">
    <property type="component" value="Unassembled WGS sequence"/>
</dbReference>
<dbReference type="OrthoDB" id="9909019at2759"/>
<organism evidence="12 13">
    <name type="scientific">Neocallimastix californiae</name>
    <dbReference type="NCBI Taxonomy" id="1754190"/>
    <lineage>
        <taxon>Eukaryota</taxon>
        <taxon>Fungi</taxon>
        <taxon>Fungi incertae sedis</taxon>
        <taxon>Chytridiomycota</taxon>
        <taxon>Chytridiomycota incertae sedis</taxon>
        <taxon>Neocallimastigomycetes</taxon>
        <taxon>Neocallimastigales</taxon>
        <taxon>Neocallimastigaceae</taxon>
        <taxon>Neocallimastix</taxon>
    </lineage>
</organism>
<dbReference type="PROSITE" id="PS50216">
    <property type="entry name" value="DHHC"/>
    <property type="match status" value="1"/>
</dbReference>
<evidence type="ECO:0000256" key="9">
    <source>
        <dbReference type="ARBA" id="ARBA00048048"/>
    </source>
</evidence>
<protein>
    <recommendedName>
        <fullName evidence="10">Palmitoyltransferase</fullName>
        <ecNumber evidence="10">2.3.1.225</ecNumber>
    </recommendedName>
</protein>
<evidence type="ECO:0000256" key="5">
    <source>
        <dbReference type="ARBA" id="ARBA00023136"/>
    </source>
</evidence>
<comment type="subcellular location">
    <subcellularLocation>
        <location evidence="1">Membrane</location>
        <topology evidence="1">Multi-pass membrane protein</topology>
    </subcellularLocation>
</comment>
<comment type="caution">
    <text evidence="12">The sequence shown here is derived from an EMBL/GenBank/DDBJ whole genome shotgun (WGS) entry which is preliminary data.</text>
</comment>
<evidence type="ECO:0000256" key="3">
    <source>
        <dbReference type="ARBA" id="ARBA00022692"/>
    </source>
</evidence>
<keyword evidence="8 10" id="KW-0012">Acyltransferase</keyword>
<feature type="transmembrane region" description="Helical" evidence="10">
    <location>
        <begin position="59"/>
        <end position="79"/>
    </location>
</feature>
<gene>
    <name evidence="12" type="ORF">LY90DRAFT_143198</name>
</gene>
<dbReference type="Pfam" id="PF01529">
    <property type="entry name" value="DHHC"/>
    <property type="match status" value="1"/>
</dbReference>
<evidence type="ECO:0000313" key="12">
    <source>
        <dbReference type="EMBL" id="ORY74881.1"/>
    </source>
</evidence>
<evidence type="ECO:0000256" key="7">
    <source>
        <dbReference type="ARBA" id="ARBA00023288"/>
    </source>
</evidence>
<evidence type="ECO:0000313" key="13">
    <source>
        <dbReference type="Proteomes" id="UP000193920"/>
    </source>
</evidence>
<dbReference type="AlphaFoldDB" id="A0A1Y2ETJ6"/>
<comment type="similarity">
    <text evidence="10">Belongs to the DHHC palmitoyltransferase family.</text>
</comment>
<dbReference type="GO" id="GO:0005794">
    <property type="term" value="C:Golgi apparatus"/>
    <property type="evidence" value="ECO:0007669"/>
    <property type="project" value="TreeGrafter"/>
</dbReference>
<accession>A0A1Y2ETJ6</accession>
<feature type="transmembrane region" description="Helical" evidence="10">
    <location>
        <begin position="247"/>
        <end position="268"/>
    </location>
</feature>
<keyword evidence="13" id="KW-1185">Reference proteome</keyword>
<comment type="catalytic activity">
    <reaction evidence="9 10">
        <text>L-cysteinyl-[protein] + hexadecanoyl-CoA = S-hexadecanoyl-L-cysteinyl-[protein] + CoA</text>
        <dbReference type="Rhea" id="RHEA:36683"/>
        <dbReference type="Rhea" id="RHEA-COMP:10131"/>
        <dbReference type="Rhea" id="RHEA-COMP:11032"/>
        <dbReference type="ChEBI" id="CHEBI:29950"/>
        <dbReference type="ChEBI" id="CHEBI:57287"/>
        <dbReference type="ChEBI" id="CHEBI:57379"/>
        <dbReference type="ChEBI" id="CHEBI:74151"/>
        <dbReference type="EC" id="2.3.1.225"/>
    </reaction>
</comment>
<keyword evidence="6" id="KW-0564">Palmitate</keyword>
<reference evidence="12 13" key="1">
    <citation type="submission" date="2016-08" db="EMBL/GenBank/DDBJ databases">
        <title>A Parts List for Fungal Cellulosomes Revealed by Comparative Genomics.</title>
        <authorList>
            <consortium name="DOE Joint Genome Institute"/>
            <person name="Haitjema C.H."/>
            <person name="Gilmore S.P."/>
            <person name="Henske J.K."/>
            <person name="Solomon K.V."/>
            <person name="De Groot R."/>
            <person name="Kuo A."/>
            <person name="Mondo S.J."/>
            <person name="Salamov A.A."/>
            <person name="Labutti K."/>
            <person name="Zhao Z."/>
            <person name="Chiniquy J."/>
            <person name="Barry K."/>
            <person name="Brewer H.M."/>
            <person name="Purvine S.O."/>
            <person name="Wright A.T."/>
            <person name="Boxma B."/>
            <person name="Van Alen T."/>
            <person name="Hackstein J.H."/>
            <person name="Baker S.E."/>
            <person name="Grigoriev I.V."/>
            <person name="O'Malley M.A."/>
        </authorList>
    </citation>
    <scope>NUCLEOTIDE SEQUENCE [LARGE SCALE GENOMIC DNA]</scope>
    <source>
        <strain evidence="12 13">G1</strain>
    </source>
</reference>
<proteinExistence type="inferred from homology"/>
<dbReference type="PANTHER" id="PTHR22883:SF488">
    <property type="entry name" value="PALMITOYLTRANSFERASE"/>
    <property type="match status" value="1"/>
</dbReference>
<evidence type="ECO:0000256" key="6">
    <source>
        <dbReference type="ARBA" id="ARBA00023139"/>
    </source>
</evidence>
<dbReference type="GO" id="GO:0005783">
    <property type="term" value="C:endoplasmic reticulum"/>
    <property type="evidence" value="ECO:0007669"/>
    <property type="project" value="TreeGrafter"/>
</dbReference>
<evidence type="ECO:0000256" key="10">
    <source>
        <dbReference type="RuleBase" id="RU079119"/>
    </source>
</evidence>
<feature type="transmembrane region" description="Helical" evidence="10">
    <location>
        <begin position="91"/>
        <end position="111"/>
    </location>
</feature>
<dbReference type="GO" id="GO:0019706">
    <property type="term" value="F:protein-cysteine S-palmitoyltransferase activity"/>
    <property type="evidence" value="ECO:0007669"/>
    <property type="project" value="UniProtKB-EC"/>
</dbReference>
<evidence type="ECO:0000259" key="11">
    <source>
        <dbReference type="Pfam" id="PF01529"/>
    </source>
</evidence>
<evidence type="ECO:0000256" key="8">
    <source>
        <dbReference type="ARBA" id="ARBA00023315"/>
    </source>
</evidence>
<evidence type="ECO:0000256" key="4">
    <source>
        <dbReference type="ARBA" id="ARBA00022989"/>
    </source>
</evidence>